<feature type="domain" description="Low-salt glycan biosynthesis hexosyltransferase Agl6 C-terminal transmembrane region" evidence="3">
    <location>
        <begin position="278"/>
        <end position="367"/>
    </location>
</feature>
<dbReference type="PANTHER" id="PTHR48090">
    <property type="entry name" value="UNDECAPRENYL-PHOSPHATE 4-DEOXY-4-FORMAMIDO-L-ARABINOSE TRANSFERASE-RELATED"/>
    <property type="match status" value="1"/>
</dbReference>
<dbReference type="EMBL" id="JADIKE010000028">
    <property type="protein sequence ID" value="MBM7124616.1"/>
    <property type="molecule type" value="Genomic_DNA"/>
</dbReference>
<accession>A0ABS2K038</accession>
<comment type="caution">
    <text evidence="4">The sequence shown here is derived from an EMBL/GenBank/DDBJ whole genome shotgun (WGS) entry which is preliminary data.</text>
</comment>
<dbReference type="CDD" id="cd04179">
    <property type="entry name" value="DPM_DPG-synthase_like"/>
    <property type="match status" value="1"/>
</dbReference>
<gene>
    <name evidence="4" type="ORF">ISP19_04430</name>
</gene>
<dbReference type="PANTHER" id="PTHR48090:SF7">
    <property type="entry name" value="RFBJ PROTEIN"/>
    <property type="match status" value="1"/>
</dbReference>
<dbReference type="RefSeq" id="WP_275577101.1">
    <property type="nucleotide sequence ID" value="NZ_BSNR01000003.1"/>
</dbReference>
<dbReference type="InterPro" id="IPR050256">
    <property type="entry name" value="Glycosyltransferase_2"/>
</dbReference>
<evidence type="ECO:0000259" key="3">
    <source>
        <dbReference type="Pfam" id="PF26629"/>
    </source>
</evidence>
<feature type="transmembrane region" description="Helical" evidence="1">
    <location>
        <begin position="305"/>
        <end position="329"/>
    </location>
</feature>
<keyword evidence="1" id="KW-1133">Transmembrane helix</keyword>
<sequence>MPCLNEAETLATCIRKARAFLEKSGVVGEVMIADNGSTDGSQEIAKSEGAVVVNVRDRGYGAALLGGIAASRAKFVIMGDADDSYDFSNLMPYVERLRAGADVVVGNRFKGGIAPGAMPFLHKYLGNPVLSFLGRLFFHIKVGDFHCGLRGFNRERVNGLNLVTPGMEFASEMIVKAALSGQRIEEVPTTLKPDGRSRPPHLRTWRDGWRHLRFLLIFSPRYLYLFPGLVSFVFGLVGTAFLVGGPRHFVNGITLDIHSFVGCVLLTVFGVQMLLFGVIARAFASSFGIHRKERRWFNAARDLETLLIVALVLFLGGVGGAAWCFLRWAGTDYQALAYGEFLRPFVLSLAAVLIAAQIAFTGFFATTFTEFFKHANPIDRS</sequence>
<keyword evidence="5" id="KW-1185">Reference proteome</keyword>
<evidence type="ECO:0000256" key="1">
    <source>
        <dbReference type="SAM" id="Phobius"/>
    </source>
</evidence>
<feature type="transmembrane region" description="Helical" evidence="1">
    <location>
        <begin position="257"/>
        <end position="284"/>
    </location>
</feature>
<dbReference type="Pfam" id="PF00535">
    <property type="entry name" value="Glycos_transf_2"/>
    <property type="match status" value="1"/>
</dbReference>
<feature type="domain" description="Glycosyltransferase 2-like" evidence="2">
    <location>
        <begin position="1"/>
        <end position="155"/>
    </location>
</feature>
<reference evidence="4" key="1">
    <citation type="submission" date="2020-10" db="EMBL/GenBank/DDBJ databases">
        <title>Phylogeny of dyella-like bacteria.</title>
        <authorList>
            <person name="Fu J."/>
        </authorList>
    </citation>
    <scope>NUCLEOTIDE SEQUENCE</scope>
    <source>
        <strain evidence="4">DHOC52</strain>
    </source>
</reference>
<proteinExistence type="predicted"/>
<evidence type="ECO:0000313" key="4">
    <source>
        <dbReference type="EMBL" id="MBM7124616.1"/>
    </source>
</evidence>
<dbReference type="Proteomes" id="UP001430149">
    <property type="component" value="Unassembled WGS sequence"/>
</dbReference>
<keyword evidence="1" id="KW-0472">Membrane</keyword>
<name>A0ABS2K038_9GAMM</name>
<dbReference type="InterPro" id="IPR029044">
    <property type="entry name" value="Nucleotide-diphossugar_trans"/>
</dbReference>
<dbReference type="InterPro" id="IPR058718">
    <property type="entry name" value="Agl6_TM_C"/>
</dbReference>
<organism evidence="4 5">
    <name type="scientific">Dyella flava</name>
    <dbReference type="NCBI Taxonomy" id="1920170"/>
    <lineage>
        <taxon>Bacteria</taxon>
        <taxon>Pseudomonadati</taxon>
        <taxon>Pseudomonadota</taxon>
        <taxon>Gammaproteobacteria</taxon>
        <taxon>Lysobacterales</taxon>
        <taxon>Rhodanobacteraceae</taxon>
        <taxon>Dyella</taxon>
    </lineage>
</organism>
<feature type="transmembrane region" description="Helical" evidence="1">
    <location>
        <begin position="341"/>
        <end position="365"/>
    </location>
</feature>
<dbReference type="InterPro" id="IPR001173">
    <property type="entry name" value="Glyco_trans_2-like"/>
</dbReference>
<keyword evidence="1" id="KW-0812">Transmembrane</keyword>
<dbReference type="SUPFAM" id="SSF53448">
    <property type="entry name" value="Nucleotide-diphospho-sugar transferases"/>
    <property type="match status" value="1"/>
</dbReference>
<feature type="transmembrane region" description="Helical" evidence="1">
    <location>
        <begin position="222"/>
        <end position="245"/>
    </location>
</feature>
<protein>
    <submittedName>
        <fullName evidence="4">Glycosyltransferase family 2 protein</fullName>
    </submittedName>
</protein>
<dbReference type="Pfam" id="PF26629">
    <property type="entry name" value="GT2_TM_C"/>
    <property type="match status" value="1"/>
</dbReference>
<evidence type="ECO:0000259" key="2">
    <source>
        <dbReference type="Pfam" id="PF00535"/>
    </source>
</evidence>
<evidence type="ECO:0000313" key="5">
    <source>
        <dbReference type="Proteomes" id="UP001430149"/>
    </source>
</evidence>
<dbReference type="Gene3D" id="3.90.550.10">
    <property type="entry name" value="Spore Coat Polysaccharide Biosynthesis Protein SpsA, Chain A"/>
    <property type="match status" value="1"/>
</dbReference>